<dbReference type="GO" id="GO:0006950">
    <property type="term" value="P:response to stress"/>
    <property type="evidence" value="ECO:0007669"/>
    <property type="project" value="UniProtKB-ARBA"/>
</dbReference>
<evidence type="ECO:0000256" key="2">
    <source>
        <dbReference type="ARBA" id="ARBA00023242"/>
    </source>
</evidence>
<reference evidence="4" key="1">
    <citation type="submission" date="2020-03" db="EMBL/GenBank/DDBJ databases">
        <title>Castanea mollissima Vanexum genome sequencing.</title>
        <authorList>
            <person name="Staton M."/>
        </authorList>
    </citation>
    <scope>NUCLEOTIDE SEQUENCE</scope>
    <source>
        <tissue evidence="4">Leaf</tissue>
    </source>
</reference>
<feature type="compositionally biased region" description="Low complexity" evidence="3">
    <location>
        <begin position="180"/>
        <end position="198"/>
    </location>
</feature>
<evidence type="ECO:0000313" key="4">
    <source>
        <dbReference type="EMBL" id="KAF3972871.1"/>
    </source>
</evidence>
<comment type="caution">
    <text evidence="4">The sequence shown here is derived from an EMBL/GenBank/DDBJ whole genome shotgun (WGS) entry which is preliminary data.</text>
</comment>
<keyword evidence="5" id="KW-1185">Reference proteome</keyword>
<keyword evidence="2" id="KW-0539">Nucleus</keyword>
<evidence type="ECO:0000256" key="3">
    <source>
        <dbReference type="SAM" id="MobiDB-lite"/>
    </source>
</evidence>
<name>A0A8J4RZE4_9ROSI</name>
<comment type="subcellular location">
    <subcellularLocation>
        <location evidence="1">Nucleus</location>
    </subcellularLocation>
</comment>
<dbReference type="EMBL" id="JRKL02000297">
    <property type="protein sequence ID" value="KAF3972871.1"/>
    <property type="molecule type" value="Genomic_DNA"/>
</dbReference>
<feature type="region of interest" description="Disordered" evidence="3">
    <location>
        <begin position="179"/>
        <end position="209"/>
    </location>
</feature>
<dbReference type="InterPro" id="IPR051992">
    <property type="entry name" value="OxStress_Response_Reg"/>
</dbReference>
<dbReference type="PANTHER" id="PTHR33172">
    <property type="entry name" value="OS08G0516900 PROTEIN"/>
    <property type="match status" value="1"/>
</dbReference>
<feature type="compositionally biased region" description="Low complexity" evidence="3">
    <location>
        <begin position="70"/>
        <end position="97"/>
    </location>
</feature>
<sequence length="209" mass="23012">MQFIFPVPKVSLLSMSKGGKEMIQDQIKLYKELHAKDKDEGSWVIMEGGHDNNDDSNMESSTSSLEDSRISSGSTSSSDMVDDASSSTSYSLSSSHSSGPLYELSELMAQLPIKRGLSKYFQGKSQSFTSLSRVMSIEDLAKKETPYRRKMKSCKSYGGGLDTHKPYTLPKATIYKKSRGSLSSLSLSSRRGSFLSISRPPPIPVQKNL</sequence>
<evidence type="ECO:0008006" key="6">
    <source>
        <dbReference type="Google" id="ProtNLM"/>
    </source>
</evidence>
<organism evidence="4 5">
    <name type="scientific">Castanea mollissima</name>
    <name type="common">Chinese chestnut</name>
    <dbReference type="NCBI Taxonomy" id="60419"/>
    <lineage>
        <taxon>Eukaryota</taxon>
        <taxon>Viridiplantae</taxon>
        <taxon>Streptophyta</taxon>
        <taxon>Embryophyta</taxon>
        <taxon>Tracheophyta</taxon>
        <taxon>Spermatophyta</taxon>
        <taxon>Magnoliopsida</taxon>
        <taxon>eudicotyledons</taxon>
        <taxon>Gunneridae</taxon>
        <taxon>Pentapetalae</taxon>
        <taxon>rosids</taxon>
        <taxon>fabids</taxon>
        <taxon>Fagales</taxon>
        <taxon>Fagaceae</taxon>
        <taxon>Castanea</taxon>
    </lineage>
</organism>
<gene>
    <name evidence="4" type="ORF">CMV_003660</name>
</gene>
<dbReference type="AlphaFoldDB" id="A0A8J4RZE4"/>
<protein>
    <recommendedName>
        <fullName evidence="6">Oxidative stress 3</fullName>
    </recommendedName>
</protein>
<feature type="region of interest" description="Disordered" evidence="3">
    <location>
        <begin position="44"/>
        <end position="97"/>
    </location>
</feature>
<evidence type="ECO:0000313" key="5">
    <source>
        <dbReference type="Proteomes" id="UP000737018"/>
    </source>
</evidence>
<dbReference type="GO" id="GO:0005634">
    <property type="term" value="C:nucleus"/>
    <property type="evidence" value="ECO:0007669"/>
    <property type="project" value="UniProtKB-SubCell"/>
</dbReference>
<evidence type="ECO:0000256" key="1">
    <source>
        <dbReference type="ARBA" id="ARBA00004123"/>
    </source>
</evidence>
<dbReference type="Proteomes" id="UP000737018">
    <property type="component" value="Unassembled WGS sequence"/>
</dbReference>
<dbReference type="PANTHER" id="PTHR33172:SF104">
    <property type="entry name" value="OS02G0227100 PROTEIN"/>
    <property type="match status" value="1"/>
</dbReference>
<proteinExistence type="predicted"/>
<dbReference type="OrthoDB" id="694201at2759"/>
<accession>A0A8J4RZE4</accession>
<feature type="compositionally biased region" description="Pro residues" evidence="3">
    <location>
        <begin position="199"/>
        <end position="209"/>
    </location>
</feature>